<proteinExistence type="predicted"/>
<accession>A0A7W0CK62</accession>
<dbReference type="Gene3D" id="3.30.9.10">
    <property type="entry name" value="D-Amino Acid Oxidase, subunit A, domain 2"/>
    <property type="match status" value="1"/>
</dbReference>
<gene>
    <name evidence="8" type="ORF">HNR30_003799</name>
</gene>
<dbReference type="GO" id="GO:0004497">
    <property type="term" value="F:monooxygenase activity"/>
    <property type="evidence" value="ECO:0007669"/>
    <property type="project" value="UniProtKB-ARBA"/>
</dbReference>
<evidence type="ECO:0000256" key="5">
    <source>
        <dbReference type="ARBA" id="ARBA00023157"/>
    </source>
</evidence>
<dbReference type="InterPro" id="IPR036922">
    <property type="entry name" value="Rieske_2Fe-2S_sf"/>
</dbReference>
<dbReference type="GO" id="GO:0005737">
    <property type="term" value="C:cytoplasm"/>
    <property type="evidence" value="ECO:0007669"/>
    <property type="project" value="TreeGrafter"/>
</dbReference>
<feature type="domain" description="Rieske" evidence="7">
    <location>
        <begin position="417"/>
        <end position="501"/>
    </location>
</feature>
<dbReference type="EMBL" id="JACDUR010000004">
    <property type="protein sequence ID" value="MBA2892445.1"/>
    <property type="molecule type" value="Genomic_DNA"/>
</dbReference>
<dbReference type="Gene3D" id="3.50.50.60">
    <property type="entry name" value="FAD/NAD(P)-binding domain"/>
    <property type="match status" value="1"/>
</dbReference>
<dbReference type="GO" id="GO:0016020">
    <property type="term" value="C:membrane"/>
    <property type="evidence" value="ECO:0007669"/>
    <property type="project" value="InterPro"/>
</dbReference>
<dbReference type="AlphaFoldDB" id="A0A7W0CK62"/>
<dbReference type="SUPFAM" id="SSF50022">
    <property type="entry name" value="ISP domain"/>
    <property type="match status" value="1"/>
</dbReference>
<dbReference type="PANTHER" id="PTHR13847">
    <property type="entry name" value="SARCOSINE DEHYDROGENASE-RELATED"/>
    <property type="match status" value="1"/>
</dbReference>
<organism evidence="8 9">
    <name type="scientific">Nonomuraea soli</name>
    <dbReference type="NCBI Taxonomy" id="1032476"/>
    <lineage>
        <taxon>Bacteria</taxon>
        <taxon>Bacillati</taxon>
        <taxon>Actinomycetota</taxon>
        <taxon>Actinomycetes</taxon>
        <taxon>Streptosporangiales</taxon>
        <taxon>Streptosporangiaceae</taxon>
        <taxon>Nonomuraea</taxon>
    </lineage>
</organism>
<dbReference type="InterPro" id="IPR005805">
    <property type="entry name" value="Rieske_Fe-S_prot_C"/>
</dbReference>
<dbReference type="GO" id="GO:0016705">
    <property type="term" value="F:oxidoreductase activity, acting on paired donors, with incorporation or reduction of molecular oxygen"/>
    <property type="evidence" value="ECO:0007669"/>
    <property type="project" value="UniProtKB-ARBA"/>
</dbReference>
<feature type="region of interest" description="Disordered" evidence="6">
    <location>
        <begin position="1"/>
        <end position="21"/>
    </location>
</feature>
<dbReference type="InterPro" id="IPR038010">
    <property type="entry name" value="YhfW_C"/>
</dbReference>
<evidence type="ECO:0000256" key="2">
    <source>
        <dbReference type="ARBA" id="ARBA00022723"/>
    </source>
</evidence>
<keyword evidence="9" id="KW-1185">Reference proteome</keyword>
<dbReference type="Proteomes" id="UP000530928">
    <property type="component" value="Unassembled WGS sequence"/>
</dbReference>
<dbReference type="RefSeq" id="WP_181611219.1">
    <property type="nucleotide sequence ID" value="NZ_BAABAM010000003.1"/>
</dbReference>
<reference evidence="8 9" key="1">
    <citation type="submission" date="2020-07" db="EMBL/GenBank/DDBJ databases">
        <title>Genomic Encyclopedia of Type Strains, Phase IV (KMG-IV): sequencing the most valuable type-strain genomes for metagenomic binning, comparative biology and taxonomic classification.</title>
        <authorList>
            <person name="Goeker M."/>
        </authorList>
    </citation>
    <scope>NUCLEOTIDE SEQUENCE [LARGE SCALE GENOMIC DNA]</scope>
    <source>
        <strain evidence="8 9">DSM 45533</strain>
    </source>
</reference>
<dbReference type="InterPro" id="IPR017941">
    <property type="entry name" value="Rieske_2Fe-2S"/>
</dbReference>
<evidence type="ECO:0000256" key="4">
    <source>
        <dbReference type="ARBA" id="ARBA00023014"/>
    </source>
</evidence>
<dbReference type="SUPFAM" id="SSF51905">
    <property type="entry name" value="FAD/NAD(P)-binding domain"/>
    <property type="match status" value="1"/>
</dbReference>
<protein>
    <submittedName>
        <fullName evidence="8">Glycine/D-amino acid oxidase-like deaminating enzyme/nitrite reductase/ring-hydroxylating ferredoxin subunit</fullName>
    </submittedName>
</protein>
<dbReference type="GO" id="GO:0046872">
    <property type="term" value="F:metal ion binding"/>
    <property type="evidence" value="ECO:0007669"/>
    <property type="project" value="UniProtKB-KW"/>
</dbReference>
<evidence type="ECO:0000256" key="1">
    <source>
        <dbReference type="ARBA" id="ARBA00022714"/>
    </source>
</evidence>
<keyword evidence="1" id="KW-0001">2Fe-2S</keyword>
<evidence type="ECO:0000256" key="3">
    <source>
        <dbReference type="ARBA" id="ARBA00023004"/>
    </source>
</evidence>
<dbReference type="Gene3D" id="2.102.10.10">
    <property type="entry name" value="Rieske [2Fe-2S] iron-sulphur domain"/>
    <property type="match status" value="1"/>
</dbReference>
<dbReference type="GO" id="GO:0051537">
    <property type="term" value="F:2 iron, 2 sulfur cluster binding"/>
    <property type="evidence" value="ECO:0007669"/>
    <property type="project" value="UniProtKB-KW"/>
</dbReference>
<evidence type="ECO:0000313" key="9">
    <source>
        <dbReference type="Proteomes" id="UP000530928"/>
    </source>
</evidence>
<dbReference type="Pfam" id="PF01266">
    <property type="entry name" value="DAO"/>
    <property type="match status" value="1"/>
</dbReference>
<dbReference type="PRINTS" id="PR00162">
    <property type="entry name" value="RIESKE"/>
</dbReference>
<dbReference type="FunFam" id="2.102.10.10:FF:000014">
    <property type="entry name" value="Oxidoreductase, FAD dependent"/>
    <property type="match status" value="1"/>
</dbReference>
<sequence length="501" mass="54329">MGDKRESYWMDTAPATSHPPLTGDLDADVAVVGGGIAGLSTAWELSRAGRTVVVLEADRVAAGVTGYTTAKLSALHGLIYAELSKSAGEQAAALYAASQQEAVEHVAATAAQFAIDCDLERLPAYTYTESADAVADIEAEASAARAAGLEATLVTGTGLPYGVAAAVRVENQAQFHPRKYLLGLTELMARQGVVIHERTRVTELHEGSPCRLVTEDGHTVTAQDVVVATHYPVFDRALLFARLEPRRELVVAGPIPAGSDPGGMFLTVENDTRSVRTAPYRDSERFLIVTGERHEPGSRDARERHERLRAWAQERFPGLRVTHAWSAQDNQTTDRLPYIGRFHVGSEHVHVATGFNGWGMSTGVLSGRLLAAELTGQDSPYRDLYDPRRLHPLREAAPMAKLQLKVARHFVGDRLRTHADHVDDIGPDSGAIVRVGGERRAVYRDPSGQLHQLSALCTHLGCVVAFDENEKAWECPCHGSRFGTDGQVLNGPATRPLPRRD</sequence>
<dbReference type="Pfam" id="PF00355">
    <property type="entry name" value="Rieske"/>
    <property type="match status" value="1"/>
</dbReference>
<name>A0A7W0CK62_9ACTN</name>
<keyword evidence="5" id="KW-1015">Disulfide bond</keyword>
<dbReference type="PANTHER" id="PTHR13847:SF274">
    <property type="entry name" value="RIESKE 2FE-2S IRON-SULFUR PROTEIN YHFW-RELATED"/>
    <property type="match status" value="1"/>
</dbReference>
<dbReference type="InterPro" id="IPR036188">
    <property type="entry name" value="FAD/NAD-bd_sf"/>
</dbReference>
<evidence type="ECO:0000259" key="7">
    <source>
        <dbReference type="PROSITE" id="PS51296"/>
    </source>
</evidence>
<keyword evidence="2" id="KW-0479">Metal-binding</keyword>
<dbReference type="CDD" id="cd03477">
    <property type="entry name" value="Rieske_YhfW_C"/>
    <property type="match status" value="1"/>
</dbReference>
<keyword evidence="4" id="KW-0411">Iron-sulfur</keyword>
<keyword evidence="3" id="KW-0408">Iron</keyword>
<dbReference type="InterPro" id="IPR006076">
    <property type="entry name" value="FAD-dep_OxRdtase"/>
</dbReference>
<comment type="caution">
    <text evidence="8">The sequence shown here is derived from an EMBL/GenBank/DDBJ whole genome shotgun (WGS) entry which is preliminary data.</text>
</comment>
<dbReference type="PROSITE" id="PS51296">
    <property type="entry name" value="RIESKE"/>
    <property type="match status" value="1"/>
</dbReference>
<evidence type="ECO:0000256" key="6">
    <source>
        <dbReference type="SAM" id="MobiDB-lite"/>
    </source>
</evidence>
<evidence type="ECO:0000313" key="8">
    <source>
        <dbReference type="EMBL" id="MBA2892445.1"/>
    </source>
</evidence>